<keyword evidence="5 6" id="KW-0560">Oxidoreductase</keyword>
<dbReference type="EMBL" id="NCKV01004900">
    <property type="protein sequence ID" value="RWS24425.1"/>
    <property type="molecule type" value="Genomic_DNA"/>
</dbReference>
<dbReference type="OrthoDB" id="66881at2759"/>
<name>A0A443SAI8_9ACAR</name>
<keyword evidence="3 6" id="KW-0274">FAD</keyword>
<dbReference type="EC" id="1.-.-.-" evidence="6"/>
<comment type="cofactor">
    <cofactor evidence="6">
        <name>FAD</name>
        <dbReference type="ChEBI" id="CHEBI:57692"/>
    </cofactor>
</comment>
<evidence type="ECO:0000256" key="5">
    <source>
        <dbReference type="ARBA" id="ARBA00023002"/>
    </source>
</evidence>
<dbReference type="PIRSF" id="PIRSF000332">
    <property type="entry name" value="FMO"/>
    <property type="match status" value="1"/>
</dbReference>
<keyword evidence="8" id="KW-1185">Reference proteome</keyword>
<keyword evidence="6 7" id="KW-0503">Monooxygenase</keyword>
<dbReference type="GO" id="GO:0004499">
    <property type="term" value="F:N,N-dimethylaniline monooxygenase activity"/>
    <property type="evidence" value="ECO:0007669"/>
    <property type="project" value="InterPro"/>
</dbReference>
<evidence type="ECO:0000256" key="6">
    <source>
        <dbReference type="RuleBase" id="RU361177"/>
    </source>
</evidence>
<dbReference type="VEuPathDB" id="VectorBase:LDEU007615"/>
<dbReference type="Pfam" id="PF00743">
    <property type="entry name" value="FMO-like"/>
    <property type="match status" value="2"/>
</dbReference>
<sequence>MSKMNGINGISMDRMKVCVIGAGAAGLCAARHLAANKRFVFEMYERTDKVGGTWNYTDNIGVDENGFPIHSSMYKHLRTNLPMEIMAFADYPWQRQKNSFVKHDVVLEYLKDYTKHFDLNRHIKFYHSVISVKRSANEWEVTVKDVKANRLFTKTFDAICVCNGRYSMPGIPETLKEDMKKTKIKIIHSHDYRESKQFMNENVFILGAGPSGIDICLEIAEVAKNVYLCHHLNEQFLDLPRNITQINSPIASIGVKAVKMKNGTEIELDSIVFATGYNYDFTFLDSSCDIKVTKSGRVLHTYLHLINIAHPSMAIWAIPQKILPFPLYNQQVIFFLKSLLKEFTLPSKEAMLDSEESDFCKRTEKGIAERHAHKMFEPFLWELDDQMCSLANMTPISPTVRQIFDHLHELRKQYTSGYKDMNLIINNNNGFAFR</sequence>
<comment type="caution">
    <text evidence="7">The sequence shown here is derived from an EMBL/GenBank/DDBJ whole genome shotgun (WGS) entry which is preliminary data.</text>
</comment>
<gene>
    <name evidence="7" type="ORF">B4U80_07486</name>
</gene>
<dbReference type="Proteomes" id="UP000288716">
    <property type="component" value="Unassembled WGS sequence"/>
</dbReference>
<proteinExistence type="inferred from homology"/>
<evidence type="ECO:0000256" key="4">
    <source>
        <dbReference type="ARBA" id="ARBA00022857"/>
    </source>
</evidence>
<evidence type="ECO:0000313" key="8">
    <source>
        <dbReference type="Proteomes" id="UP000288716"/>
    </source>
</evidence>
<dbReference type="InterPro" id="IPR020946">
    <property type="entry name" value="Flavin_mOase-like"/>
</dbReference>
<dbReference type="InterPro" id="IPR000960">
    <property type="entry name" value="Flavin_mOase"/>
</dbReference>
<comment type="similarity">
    <text evidence="1 6">Belongs to the FMO family.</text>
</comment>
<dbReference type="GO" id="GO:0050661">
    <property type="term" value="F:NADP binding"/>
    <property type="evidence" value="ECO:0007669"/>
    <property type="project" value="InterPro"/>
</dbReference>
<keyword evidence="4" id="KW-0521">NADP</keyword>
<evidence type="ECO:0000256" key="3">
    <source>
        <dbReference type="ARBA" id="ARBA00022827"/>
    </source>
</evidence>
<dbReference type="PANTHER" id="PTHR23023">
    <property type="entry name" value="DIMETHYLANILINE MONOOXYGENASE"/>
    <property type="match status" value="1"/>
</dbReference>
<evidence type="ECO:0000256" key="1">
    <source>
        <dbReference type="ARBA" id="ARBA00009183"/>
    </source>
</evidence>
<dbReference type="InterPro" id="IPR036188">
    <property type="entry name" value="FAD/NAD-bd_sf"/>
</dbReference>
<keyword evidence="2 6" id="KW-0285">Flavoprotein</keyword>
<dbReference type="PRINTS" id="PR00370">
    <property type="entry name" value="FMOXYGENASE"/>
</dbReference>
<dbReference type="SUPFAM" id="SSF51905">
    <property type="entry name" value="FAD/NAD(P)-binding domain"/>
    <property type="match status" value="2"/>
</dbReference>
<dbReference type="AlphaFoldDB" id="A0A443SAI8"/>
<evidence type="ECO:0000256" key="2">
    <source>
        <dbReference type="ARBA" id="ARBA00022630"/>
    </source>
</evidence>
<dbReference type="InterPro" id="IPR050346">
    <property type="entry name" value="FMO-like"/>
</dbReference>
<accession>A0A443SAI8</accession>
<evidence type="ECO:0000313" key="7">
    <source>
        <dbReference type="EMBL" id="RWS24425.1"/>
    </source>
</evidence>
<dbReference type="STRING" id="299467.A0A443SAI8"/>
<dbReference type="GO" id="GO:0050660">
    <property type="term" value="F:flavin adenine dinucleotide binding"/>
    <property type="evidence" value="ECO:0007669"/>
    <property type="project" value="InterPro"/>
</dbReference>
<organism evidence="7 8">
    <name type="scientific">Leptotrombidium deliense</name>
    <dbReference type="NCBI Taxonomy" id="299467"/>
    <lineage>
        <taxon>Eukaryota</taxon>
        <taxon>Metazoa</taxon>
        <taxon>Ecdysozoa</taxon>
        <taxon>Arthropoda</taxon>
        <taxon>Chelicerata</taxon>
        <taxon>Arachnida</taxon>
        <taxon>Acari</taxon>
        <taxon>Acariformes</taxon>
        <taxon>Trombidiformes</taxon>
        <taxon>Prostigmata</taxon>
        <taxon>Anystina</taxon>
        <taxon>Parasitengona</taxon>
        <taxon>Trombiculoidea</taxon>
        <taxon>Trombiculidae</taxon>
        <taxon>Leptotrombidium</taxon>
    </lineage>
</organism>
<dbReference type="Gene3D" id="3.50.50.60">
    <property type="entry name" value="FAD/NAD(P)-binding domain"/>
    <property type="match status" value="2"/>
</dbReference>
<reference evidence="7 8" key="1">
    <citation type="journal article" date="2018" name="Gigascience">
        <title>Genomes of trombidid mites reveal novel predicted allergens and laterally-transferred genes associated with secondary metabolism.</title>
        <authorList>
            <person name="Dong X."/>
            <person name="Chaisiri K."/>
            <person name="Xia D."/>
            <person name="Armstrong S.D."/>
            <person name="Fang Y."/>
            <person name="Donnelly M.J."/>
            <person name="Kadowaki T."/>
            <person name="McGarry J.W."/>
            <person name="Darby A.C."/>
            <person name="Makepeace B.L."/>
        </authorList>
    </citation>
    <scope>NUCLEOTIDE SEQUENCE [LARGE SCALE GENOMIC DNA]</scope>
    <source>
        <strain evidence="7">UoL-UT</strain>
    </source>
</reference>
<protein>
    <recommendedName>
        <fullName evidence="6">Flavin-containing monooxygenase</fullName>
        <ecNumber evidence="6">1.-.-.-</ecNumber>
    </recommendedName>
</protein>